<dbReference type="EMBL" id="DS268439">
    <property type="protein sequence ID" value="EFP00474.1"/>
    <property type="molecule type" value="Genomic_DNA"/>
</dbReference>
<protein>
    <submittedName>
        <fullName evidence="3">Uncharacterized protein</fullName>
    </submittedName>
</protein>
<accession>E3MEJ8</accession>
<keyword evidence="2" id="KW-0732">Signal</keyword>
<dbReference type="HOGENOM" id="CLU_086463_2_1_1"/>
<gene>
    <name evidence="3" type="ORF">CRE_21740</name>
</gene>
<evidence type="ECO:0000313" key="4">
    <source>
        <dbReference type="Proteomes" id="UP000008281"/>
    </source>
</evidence>
<dbReference type="OMA" id="KIGCAKL"/>
<dbReference type="Proteomes" id="UP000008281">
    <property type="component" value="Unassembled WGS sequence"/>
</dbReference>
<feature type="compositionally biased region" description="Gly residues" evidence="1">
    <location>
        <begin position="163"/>
        <end position="175"/>
    </location>
</feature>
<dbReference type="OrthoDB" id="5901124at2759"/>
<evidence type="ECO:0000256" key="2">
    <source>
        <dbReference type="SAM" id="SignalP"/>
    </source>
</evidence>
<keyword evidence="4" id="KW-1185">Reference proteome</keyword>
<dbReference type="AlphaFoldDB" id="E3MEJ8"/>
<proteinExistence type="predicted"/>
<evidence type="ECO:0000256" key="1">
    <source>
        <dbReference type="SAM" id="MobiDB-lite"/>
    </source>
</evidence>
<sequence length="207" mass="22176">MKMQLRIVLLLALGVHSLHSAAIIAKRGLSSTEQKDILEDINQKRLNYAESEIIGNMVALTYDKALEKKADDMTNCDLKNGDYVIVTQYDIRHKNAKILHPLQSKIGCAKLPATCTGRDMASGEQFCLIGPHSSEHTKEDIKSGSLGTQCSNGPVDSGLCKAGGSGGSSGGGSDGDSGNEKTSNDVDSKSYSTLLFFIYAYILVLLC</sequence>
<feature type="chain" id="PRO_5015089705" evidence="2">
    <location>
        <begin position="21"/>
        <end position="207"/>
    </location>
</feature>
<evidence type="ECO:0000313" key="3">
    <source>
        <dbReference type="EMBL" id="EFP00474.1"/>
    </source>
</evidence>
<organism evidence="4">
    <name type="scientific">Caenorhabditis remanei</name>
    <name type="common">Caenorhabditis vulgaris</name>
    <dbReference type="NCBI Taxonomy" id="31234"/>
    <lineage>
        <taxon>Eukaryota</taxon>
        <taxon>Metazoa</taxon>
        <taxon>Ecdysozoa</taxon>
        <taxon>Nematoda</taxon>
        <taxon>Chromadorea</taxon>
        <taxon>Rhabditida</taxon>
        <taxon>Rhabditina</taxon>
        <taxon>Rhabditomorpha</taxon>
        <taxon>Rhabditoidea</taxon>
        <taxon>Rhabditidae</taxon>
        <taxon>Peloderinae</taxon>
        <taxon>Caenorhabditis</taxon>
    </lineage>
</organism>
<reference evidence="3" key="1">
    <citation type="submission" date="2007-07" db="EMBL/GenBank/DDBJ databases">
        <title>PCAP assembly of the Caenorhabditis remanei genome.</title>
        <authorList>
            <consortium name="The Caenorhabditis remanei Sequencing Consortium"/>
            <person name="Wilson R.K."/>
        </authorList>
    </citation>
    <scope>NUCLEOTIDE SEQUENCE [LARGE SCALE GENOMIC DNA]</scope>
    <source>
        <strain evidence="3">PB4641</strain>
    </source>
</reference>
<dbReference type="eggNOG" id="ENOG502TK5P">
    <property type="taxonomic scope" value="Eukaryota"/>
</dbReference>
<feature type="signal peptide" evidence="2">
    <location>
        <begin position="1"/>
        <end position="20"/>
    </location>
</feature>
<feature type="region of interest" description="Disordered" evidence="1">
    <location>
        <begin position="163"/>
        <end position="186"/>
    </location>
</feature>
<name>E3MEJ8_CAERE</name>